<name>A0AA86R735_9EUKA</name>
<evidence type="ECO:0000313" key="2">
    <source>
        <dbReference type="EMBL" id="CAL6082146.1"/>
    </source>
</evidence>
<accession>A0AA86R735</accession>
<dbReference type="EMBL" id="CAXDID020000361">
    <property type="protein sequence ID" value="CAL6082146.1"/>
    <property type="molecule type" value="Genomic_DNA"/>
</dbReference>
<proteinExistence type="predicted"/>
<evidence type="ECO:0000313" key="3">
    <source>
        <dbReference type="Proteomes" id="UP001642409"/>
    </source>
</evidence>
<dbReference type="AlphaFoldDB" id="A0AA86R735"/>
<reference evidence="2 3" key="2">
    <citation type="submission" date="2024-07" db="EMBL/GenBank/DDBJ databases">
        <authorList>
            <person name="Akdeniz Z."/>
        </authorList>
    </citation>
    <scope>NUCLEOTIDE SEQUENCE [LARGE SCALE GENOMIC DNA]</scope>
</reference>
<dbReference type="Proteomes" id="UP001642409">
    <property type="component" value="Unassembled WGS sequence"/>
</dbReference>
<evidence type="ECO:0000313" key="1">
    <source>
        <dbReference type="EMBL" id="CAI9970642.1"/>
    </source>
</evidence>
<reference evidence="1" key="1">
    <citation type="submission" date="2023-06" db="EMBL/GenBank/DDBJ databases">
        <authorList>
            <person name="Kurt Z."/>
        </authorList>
    </citation>
    <scope>NUCLEOTIDE SEQUENCE</scope>
</reference>
<protein>
    <submittedName>
        <fullName evidence="2">Hypothetical_protein</fullName>
    </submittedName>
</protein>
<gene>
    <name evidence="1" type="ORF">HINF_LOCUS58287</name>
    <name evidence="2" type="ORF">HINF_LOCUS60938</name>
</gene>
<organism evidence="1">
    <name type="scientific">Hexamita inflata</name>
    <dbReference type="NCBI Taxonomy" id="28002"/>
    <lineage>
        <taxon>Eukaryota</taxon>
        <taxon>Metamonada</taxon>
        <taxon>Diplomonadida</taxon>
        <taxon>Hexamitidae</taxon>
        <taxon>Hexamitinae</taxon>
        <taxon>Hexamita</taxon>
    </lineage>
</organism>
<keyword evidence="3" id="KW-1185">Reference proteome</keyword>
<dbReference type="EMBL" id="CATOUU010001079">
    <property type="protein sequence ID" value="CAI9970642.1"/>
    <property type="molecule type" value="Genomic_DNA"/>
</dbReference>
<sequence length="128" mass="15281">MTPFMELVLFASISMNPQQKRVFYQKFTSKQCKMQIIINTVVDNNKYRLLVRYAIYCNNTRLQELPFLLQQENVKTLHCSDVLYQNKTENVTYIQCKLLFPLLKSFQLTGQICCNKEKTLKKQQWKID</sequence>
<comment type="caution">
    <text evidence="1">The sequence shown here is derived from an EMBL/GenBank/DDBJ whole genome shotgun (WGS) entry which is preliminary data.</text>
</comment>